<evidence type="ECO:0000313" key="5">
    <source>
        <dbReference type="EMBL" id="GHD56271.1"/>
    </source>
</evidence>
<dbReference type="Proteomes" id="UP000630353">
    <property type="component" value="Unassembled WGS sequence"/>
</dbReference>
<dbReference type="AlphaFoldDB" id="A0A918XVB8"/>
<dbReference type="EMBL" id="BMZS01000008">
    <property type="protein sequence ID" value="GHD56271.1"/>
    <property type="molecule type" value="Genomic_DNA"/>
</dbReference>
<dbReference type="SUPFAM" id="SSF51621">
    <property type="entry name" value="Phosphoenolpyruvate/pyruvate domain"/>
    <property type="match status" value="1"/>
</dbReference>
<feature type="domain" description="HpcH/HpaI aldolase/citrate lyase" evidence="4">
    <location>
        <begin position="19"/>
        <end position="212"/>
    </location>
</feature>
<reference evidence="5" key="2">
    <citation type="submission" date="2020-09" db="EMBL/GenBank/DDBJ databases">
        <authorList>
            <person name="Sun Q."/>
            <person name="Kim S."/>
        </authorList>
    </citation>
    <scope>NUCLEOTIDE SEQUENCE</scope>
    <source>
        <strain evidence="5">KCTC 42651</strain>
    </source>
</reference>
<dbReference type="InterPro" id="IPR015813">
    <property type="entry name" value="Pyrv/PenolPyrv_kinase-like_dom"/>
</dbReference>
<comment type="similarity">
    <text evidence="1">Belongs to the HpcH/HpaI aldolase family.</text>
</comment>
<evidence type="ECO:0000256" key="1">
    <source>
        <dbReference type="ARBA" id="ARBA00005568"/>
    </source>
</evidence>
<keyword evidence="2" id="KW-0479">Metal-binding</keyword>
<dbReference type="Pfam" id="PF03328">
    <property type="entry name" value="HpcH_HpaI"/>
    <property type="match status" value="1"/>
</dbReference>
<dbReference type="GO" id="GO:0005737">
    <property type="term" value="C:cytoplasm"/>
    <property type="evidence" value="ECO:0007669"/>
    <property type="project" value="TreeGrafter"/>
</dbReference>
<reference evidence="5" key="1">
    <citation type="journal article" date="2014" name="Int. J. Syst. Evol. Microbiol.">
        <title>Complete genome sequence of Corynebacterium casei LMG S-19264T (=DSM 44701T), isolated from a smear-ripened cheese.</title>
        <authorList>
            <consortium name="US DOE Joint Genome Institute (JGI-PGF)"/>
            <person name="Walter F."/>
            <person name="Albersmeier A."/>
            <person name="Kalinowski J."/>
            <person name="Ruckert C."/>
        </authorList>
    </citation>
    <scope>NUCLEOTIDE SEQUENCE</scope>
    <source>
        <strain evidence="5">KCTC 42651</strain>
    </source>
</reference>
<dbReference type="GO" id="GO:0016832">
    <property type="term" value="F:aldehyde-lyase activity"/>
    <property type="evidence" value="ECO:0007669"/>
    <property type="project" value="TreeGrafter"/>
</dbReference>
<proteinExistence type="inferred from homology"/>
<evidence type="ECO:0000259" key="4">
    <source>
        <dbReference type="Pfam" id="PF03328"/>
    </source>
</evidence>
<gene>
    <name evidence="5" type="primary">garL</name>
    <name evidence="5" type="ORF">GCM10017083_36240</name>
</gene>
<dbReference type="InterPro" id="IPR040442">
    <property type="entry name" value="Pyrv_kinase-like_dom_sf"/>
</dbReference>
<protein>
    <submittedName>
        <fullName evidence="5">4-hydroxy-2-oxovalerate aldolase</fullName>
    </submittedName>
</protein>
<accession>A0A918XVB8</accession>
<comment type="caution">
    <text evidence="5">The sequence shown here is derived from an EMBL/GenBank/DDBJ whole genome shotgun (WGS) entry which is preliminary data.</text>
</comment>
<name>A0A918XVB8_9PROT</name>
<dbReference type="InterPro" id="IPR005000">
    <property type="entry name" value="Aldolase/citrate-lyase_domain"/>
</dbReference>
<evidence type="ECO:0000313" key="6">
    <source>
        <dbReference type="Proteomes" id="UP000630353"/>
    </source>
</evidence>
<dbReference type="GO" id="GO:0046872">
    <property type="term" value="F:metal ion binding"/>
    <property type="evidence" value="ECO:0007669"/>
    <property type="project" value="UniProtKB-KW"/>
</dbReference>
<organism evidence="5 6">
    <name type="scientific">Thalassobaculum fulvum</name>
    <dbReference type="NCBI Taxonomy" id="1633335"/>
    <lineage>
        <taxon>Bacteria</taxon>
        <taxon>Pseudomonadati</taxon>
        <taxon>Pseudomonadota</taxon>
        <taxon>Alphaproteobacteria</taxon>
        <taxon>Rhodospirillales</taxon>
        <taxon>Thalassobaculaceae</taxon>
        <taxon>Thalassobaculum</taxon>
    </lineage>
</organism>
<keyword evidence="6" id="KW-1185">Reference proteome</keyword>
<evidence type="ECO:0000256" key="2">
    <source>
        <dbReference type="ARBA" id="ARBA00022723"/>
    </source>
</evidence>
<dbReference type="PANTHER" id="PTHR30502:SF0">
    <property type="entry name" value="PHOSPHOENOLPYRUVATE CARBOXYLASE FAMILY PROTEIN"/>
    <property type="match status" value="1"/>
</dbReference>
<dbReference type="InterPro" id="IPR050251">
    <property type="entry name" value="HpcH-HpaI_aldolase"/>
</dbReference>
<dbReference type="RefSeq" id="WP_189992206.1">
    <property type="nucleotide sequence ID" value="NZ_BMZS01000008.1"/>
</dbReference>
<keyword evidence="3" id="KW-0456">Lyase</keyword>
<sequence length="259" mass="26838">MFRPNHLKSVIAAGEPALGVWLQLGEPSIAEIASLAGYDFLILDNEHGPASLPQTVHSMRAAQAGKATVMVRAPGQDPDYLKRILDAGAEAIMVPMVETAEQARAVVAACRYPPAGRRGYSAPTVRASGYGADPDYAAKANDQLFICVQIESDKAAAQAQEIAAVDGVDLVFIGVADLSGSIGLMGQPGRPEVDAQIRKAEAGVRAAGKPLGTIPRPGHSMVELAAEGYRLLAGIADSGALRAAFTADVAAFAPAKRKG</sequence>
<dbReference type="PANTHER" id="PTHR30502">
    <property type="entry name" value="2-KETO-3-DEOXY-L-RHAMNONATE ALDOLASE"/>
    <property type="match status" value="1"/>
</dbReference>
<dbReference type="Gene3D" id="3.20.20.60">
    <property type="entry name" value="Phosphoenolpyruvate-binding domains"/>
    <property type="match status" value="1"/>
</dbReference>
<evidence type="ECO:0000256" key="3">
    <source>
        <dbReference type="ARBA" id="ARBA00023239"/>
    </source>
</evidence>